<dbReference type="EMBL" id="GDQN01004790">
    <property type="protein sequence ID" value="JAT86264.1"/>
    <property type="molecule type" value="Transcribed_RNA"/>
</dbReference>
<name>A0A1E1WGX8_PECGO</name>
<evidence type="ECO:0000313" key="2">
    <source>
        <dbReference type="EMBL" id="JAT86264.1"/>
    </source>
</evidence>
<protein>
    <recommendedName>
        <fullName evidence="1">Reverse transcriptase domain-containing protein</fullName>
    </recommendedName>
</protein>
<feature type="non-terminal residue" evidence="2">
    <location>
        <position position="100"/>
    </location>
</feature>
<gene>
    <name evidence="2" type="ORF">g.18428</name>
</gene>
<reference evidence="2" key="1">
    <citation type="submission" date="2015-09" db="EMBL/GenBank/DDBJ databases">
        <title>De novo assembly of Pectinophora gossypiella (Pink Bollworm) gut transcriptome.</title>
        <authorList>
            <person name="Tassone E.E."/>
        </authorList>
    </citation>
    <scope>NUCLEOTIDE SEQUENCE</scope>
</reference>
<dbReference type="PROSITE" id="PS50878">
    <property type="entry name" value="RT_POL"/>
    <property type="match status" value="1"/>
</dbReference>
<feature type="non-terminal residue" evidence="2">
    <location>
        <position position="1"/>
    </location>
</feature>
<dbReference type="OrthoDB" id="10014409at2759"/>
<dbReference type="InterPro" id="IPR000477">
    <property type="entry name" value="RT_dom"/>
</dbReference>
<proteinExistence type="predicted"/>
<feature type="domain" description="Reverse transcriptase" evidence="1">
    <location>
        <begin position="1"/>
        <end position="75"/>
    </location>
</feature>
<evidence type="ECO:0000259" key="1">
    <source>
        <dbReference type="PROSITE" id="PS50878"/>
    </source>
</evidence>
<dbReference type="AlphaFoldDB" id="A0A1E1WGX8"/>
<dbReference type="Pfam" id="PF00078">
    <property type="entry name" value="RVT_1"/>
    <property type="match status" value="1"/>
</dbReference>
<sequence length="100" mass="11551">YADDMVLLAPSIEAMRRLLHICEMYAATHNMHYNTEKSVCMLFKSKNTPSRMPPLYLNGQTLQRVEEVKYLGHIMTSDLCDVKDMERQRRALSVKGNMLG</sequence>
<accession>A0A1E1WGX8</accession>
<organism evidence="2">
    <name type="scientific">Pectinophora gossypiella</name>
    <name type="common">Cotton pink bollworm</name>
    <name type="synonym">Depressaria gossypiella</name>
    <dbReference type="NCBI Taxonomy" id="13191"/>
    <lineage>
        <taxon>Eukaryota</taxon>
        <taxon>Metazoa</taxon>
        <taxon>Ecdysozoa</taxon>
        <taxon>Arthropoda</taxon>
        <taxon>Hexapoda</taxon>
        <taxon>Insecta</taxon>
        <taxon>Pterygota</taxon>
        <taxon>Neoptera</taxon>
        <taxon>Endopterygota</taxon>
        <taxon>Lepidoptera</taxon>
        <taxon>Glossata</taxon>
        <taxon>Ditrysia</taxon>
        <taxon>Gelechioidea</taxon>
        <taxon>Gelechiidae</taxon>
        <taxon>Apatetrinae</taxon>
        <taxon>Pectinophora</taxon>
    </lineage>
</organism>